<organism evidence="2 3">
    <name type="scientific">Hydrogenophaga palleronii</name>
    <dbReference type="NCBI Taxonomy" id="65655"/>
    <lineage>
        <taxon>Bacteria</taxon>
        <taxon>Pseudomonadati</taxon>
        <taxon>Pseudomonadota</taxon>
        <taxon>Betaproteobacteria</taxon>
        <taxon>Burkholderiales</taxon>
        <taxon>Comamonadaceae</taxon>
        <taxon>Hydrogenophaga</taxon>
    </lineage>
</organism>
<accession>A0ABU1WTR5</accession>
<proteinExistence type="predicted"/>
<dbReference type="Proteomes" id="UP001265700">
    <property type="component" value="Unassembled WGS sequence"/>
</dbReference>
<name>A0ABU1WTR5_9BURK</name>
<comment type="caution">
    <text evidence="2">The sequence shown here is derived from an EMBL/GenBank/DDBJ whole genome shotgun (WGS) entry which is preliminary data.</text>
</comment>
<keyword evidence="3" id="KW-1185">Reference proteome</keyword>
<protein>
    <submittedName>
        <fullName evidence="2">Amino acid transporter</fullName>
    </submittedName>
</protein>
<sequence>MSEVFAELSRPVWWVSVVAAGIAINLLSSYLKGAVDGVFSSTSSWWRRRSSARQRAWASRVERLASSEKERNWAAASEVRNRLQSIHLLLLSMIAILLPAFANTSGFVFSNIAYFFVLGFSSIIFFMSFLAFRQAAETAAVLRAAGRKEGLIDTDDALATRD</sequence>
<evidence type="ECO:0000256" key="1">
    <source>
        <dbReference type="SAM" id="Phobius"/>
    </source>
</evidence>
<keyword evidence="1" id="KW-0472">Membrane</keyword>
<feature type="transmembrane region" description="Helical" evidence="1">
    <location>
        <begin position="88"/>
        <end position="106"/>
    </location>
</feature>
<feature type="transmembrane region" description="Helical" evidence="1">
    <location>
        <begin position="112"/>
        <end position="132"/>
    </location>
</feature>
<dbReference type="EMBL" id="JAVDWU010000011">
    <property type="protein sequence ID" value="MDR7152469.1"/>
    <property type="molecule type" value="Genomic_DNA"/>
</dbReference>
<evidence type="ECO:0000313" key="2">
    <source>
        <dbReference type="EMBL" id="MDR7152469.1"/>
    </source>
</evidence>
<gene>
    <name evidence="2" type="ORF">J2W49_004445</name>
</gene>
<evidence type="ECO:0000313" key="3">
    <source>
        <dbReference type="Proteomes" id="UP001265700"/>
    </source>
</evidence>
<reference evidence="2 3" key="1">
    <citation type="submission" date="2023-07" db="EMBL/GenBank/DDBJ databases">
        <title>Sorghum-associated microbial communities from plants grown in Nebraska, USA.</title>
        <authorList>
            <person name="Schachtman D."/>
        </authorList>
    </citation>
    <scope>NUCLEOTIDE SEQUENCE [LARGE SCALE GENOMIC DNA]</scope>
    <source>
        <strain evidence="2 3">4249</strain>
    </source>
</reference>
<dbReference type="RefSeq" id="WP_310321217.1">
    <property type="nucleotide sequence ID" value="NZ_JAVDWU010000011.1"/>
</dbReference>
<keyword evidence="1" id="KW-1133">Transmembrane helix</keyword>
<keyword evidence="1" id="KW-0812">Transmembrane</keyword>
<feature type="transmembrane region" description="Helical" evidence="1">
    <location>
        <begin position="12"/>
        <end position="31"/>
    </location>
</feature>